<dbReference type="EMBL" id="JAMQOT010000015">
    <property type="protein sequence ID" value="MDF9748369.1"/>
    <property type="molecule type" value="Genomic_DNA"/>
</dbReference>
<evidence type="ECO:0000313" key="1">
    <source>
        <dbReference type="EMBL" id="MDF9748369.1"/>
    </source>
</evidence>
<organism evidence="1 2">
    <name type="scientific">Natrinema salsiterrestre</name>
    <dbReference type="NCBI Taxonomy" id="2950540"/>
    <lineage>
        <taxon>Archaea</taxon>
        <taxon>Methanobacteriati</taxon>
        <taxon>Methanobacteriota</taxon>
        <taxon>Stenosarchaea group</taxon>
        <taxon>Halobacteria</taxon>
        <taxon>Halobacteriales</taxon>
        <taxon>Natrialbaceae</taxon>
        <taxon>Natrinema</taxon>
    </lineage>
</organism>
<sequence>MAGPTTNAEMRDRYERGLALTDGARGNVTTDAPANGADTVVTEDADAHVVTADGTNTVDLSSAAAEGREVTVVHDGGANTPTLSFTDADFVGTGPSNITTQGATATVLNIDGTASGWVVVATGSA</sequence>
<name>A0A9Q4L6X0_9EURY</name>
<evidence type="ECO:0000313" key="2">
    <source>
        <dbReference type="Proteomes" id="UP001154061"/>
    </source>
</evidence>
<gene>
    <name evidence="1" type="ORF">NDI89_22660</name>
</gene>
<comment type="caution">
    <text evidence="1">The sequence shown here is derived from an EMBL/GenBank/DDBJ whole genome shotgun (WGS) entry which is preliminary data.</text>
</comment>
<dbReference type="Proteomes" id="UP001154061">
    <property type="component" value="Unassembled WGS sequence"/>
</dbReference>
<keyword evidence="2" id="KW-1185">Reference proteome</keyword>
<protein>
    <submittedName>
        <fullName evidence="1">Uncharacterized protein</fullName>
    </submittedName>
</protein>
<dbReference type="RefSeq" id="WP_277525017.1">
    <property type="nucleotide sequence ID" value="NZ_JAMQOT010000015.1"/>
</dbReference>
<accession>A0A9Q4L6X0</accession>
<proteinExistence type="predicted"/>
<reference evidence="1" key="1">
    <citation type="submission" date="2022-06" db="EMBL/GenBank/DDBJ databases">
        <title>Natrinema sp. a new haloarchaeum isolate from saline soil.</title>
        <authorList>
            <person name="Strakova D."/>
            <person name="Galisteo C."/>
            <person name="Sanchez-Porro C."/>
            <person name="Ventosa A."/>
        </authorList>
    </citation>
    <scope>NUCLEOTIDE SEQUENCE</scope>
    <source>
        <strain evidence="1">S1CR25-10</strain>
    </source>
</reference>
<dbReference type="AlphaFoldDB" id="A0A9Q4L6X0"/>